<evidence type="ECO:0000313" key="25">
    <source>
        <dbReference type="Proteomes" id="UP000654482"/>
    </source>
</evidence>
<evidence type="ECO:0000256" key="21">
    <source>
        <dbReference type="SAM" id="Coils"/>
    </source>
</evidence>
<keyword evidence="12 22" id="KW-1133">Transmembrane helix</keyword>
<dbReference type="EMBL" id="JADEWZ010000019">
    <property type="protein sequence ID" value="MBE9117026.1"/>
    <property type="molecule type" value="Genomic_DNA"/>
</dbReference>
<dbReference type="Proteomes" id="UP000654482">
    <property type="component" value="Unassembled WGS sequence"/>
</dbReference>
<dbReference type="AlphaFoldDB" id="A0A8J7E0B3"/>
<dbReference type="PANTHER" id="PTHR11920">
    <property type="entry name" value="GUANYLYL CYCLASE"/>
    <property type="match status" value="1"/>
</dbReference>
<evidence type="ECO:0000256" key="15">
    <source>
        <dbReference type="ARBA" id="ARBA00023239"/>
    </source>
</evidence>
<evidence type="ECO:0000256" key="19">
    <source>
        <dbReference type="ARBA" id="ARBA00064436"/>
    </source>
</evidence>
<accession>A0A8J7E0B3</accession>
<evidence type="ECO:0000256" key="6">
    <source>
        <dbReference type="ARBA" id="ARBA00022692"/>
    </source>
</evidence>
<keyword evidence="14 22" id="KW-0472">Membrane</keyword>
<dbReference type="Pfam" id="PF07701">
    <property type="entry name" value="HNOBA"/>
    <property type="match status" value="1"/>
</dbReference>
<dbReference type="RefSeq" id="WP_194030109.1">
    <property type="nucleotide sequence ID" value="NZ_JADEWZ010000019.1"/>
</dbReference>
<evidence type="ECO:0000256" key="5">
    <source>
        <dbReference type="ARBA" id="ARBA00021420"/>
    </source>
</evidence>
<reference evidence="24" key="1">
    <citation type="submission" date="2020-10" db="EMBL/GenBank/DDBJ databases">
        <authorList>
            <person name="Castelo-Branco R."/>
            <person name="Eusebio N."/>
            <person name="Adriana R."/>
            <person name="Vieira A."/>
            <person name="Brugerolle De Fraissinette N."/>
            <person name="Rezende De Castro R."/>
            <person name="Schneider M.P."/>
            <person name="Vasconcelos V."/>
            <person name="Leao P.N."/>
        </authorList>
    </citation>
    <scope>NUCLEOTIDE SEQUENCE</scope>
    <source>
        <strain evidence="24">LEGE 07157</strain>
    </source>
</reference>
<evidence type="ECO:0000256" key="13">
    <source>
        <dbReference type="ARBA" id="ARBA00022998"/>
    </source>
</evidence>
<dbReference type="InterPro" id="IPR029787">
    <property type="entry name" value="Nucleotide_cyclase"/>
</dbReference>
<evidence type="ECO:0000256" key="8">
    <source>
        <dbReference type="ARBA" id="ARBA00022729"/>
    </source>
</evidence>
<evidence type="ECO:0000256" key="2">
    <source>
        <dbReference type="ARBA" id="ARBA00004479"/>
    </source>
</evidence>
<protein>
    <recommendedName>
        <fullName evidence="5">Adenylate cyclase</fullName>
        <ecNumber evidence="3">4.6.1.1</ecNumber>
        <ecNumber evidence="4">4.6.1.2</ecNumber>
    </recommendedName>
    <alternativeName>
        <fullName evidence="17">ATP pyrophosphate-lyase</fullName>
    </alternativeName>
    <alternativeName>
        <fullName evidence="18">Adenylyl cyclase</fullName>
    </alternativeName>
</protein>
<dbReference type="InterPro" id="IPR001054">
    <property type="entry name" value="A/G_cyclase"/>
</dbReference>
<dbReference type="Gene3D" id="3.30.70.1230">
    <property type="entry name" value="Nucleotide cyclase"/>
    <property type="match status" value="1"/>
</dbReference>
<evidence type="ECO:0000256" key="4">
    <source>
        <dbReference type="ARBA" id="ARBA00012202"/>
    </source>
</evidence>
<dbReference type="Pfam" id="PF00211">
    <property type="entry name" value="Guanylate_cyc"/>
    <property type="match status" value="1"/>
</dbReference>
<dbReference type="PROSITE" id="PS50125">
    <property type="entry name" value="GUANYLATE_CYCLASE_2"/>
    <property type="match status" value="1"/>
</dbReference>
<dbReference type="InterPro" id="IPR011645">
    <property type="entry name" value="HNOB_dom_associated"/>
</dbReference>
<dbReference type="FunFam" id="3.30.70.1230:FF:000033">
    <property type="entry name" value="Adenylate cyclase"/>
    <property type="match status" value="1"/>
</dbReference>
<dbReference type="GO" id="GO:0046872">
    <property type="term" value="F:metal ion binding"/>
    <property type="evidence" value="ECO:0007669"/>
    <property type="project" value="UniProtKB-KW"/>
</dbReference>
<evidence type="ECO:0000256" key="1">
    <source>
        <dbReference type="ARBA" id="ARBA00001593"/>
    </source>
</evidence>
<comment type="subunit">
    <text evidence="19">Homodimer. Can also exist as monomer.</text>
</comment>
<keyword evidence="10" id="KW-0067">ATP-binding</keyword>
<organism evidence="24 25">
    <name type="scientific">Lusitaniella coriacea LEGE 07157</name>
    <dbReference type="NCBI Taxonomy" id="945747"/>
    <lineage>
        <taxon>Bacteria</taxon>
        <taxon>Bacillati</taxon>
        <taxon>Cyanobacteriota</taxon>
        <taxon>Cyanophyceae</taxon>
        <taxon>Spirulinales</taxon>
        <taxon>Lusitaniellaceae</taxon>
        <taxon>Lusitaniella</taxon>
    </lineage>
</organism>
<keyword evidence="13" id="KW-0115">cAMP biosynthesis</keyword>
<comment type="catalytic activity">
    <reaction evidence="1">
        <text>ATP = 3',5'-cyclic AMP + diphosphate</text>
        <dbReference type="Rhea" id="RHEA:15389"/>
        <dbReference type="ChEBI" id="CHEBI:30616"/>
        <dbReference type="ChEBI" id="CHEBI:33019"/>
        <dbReference type="ChEBI" id="CHEBI:58165"/>
        <dbReference type="EC" id="4.6.1.1"/>
    </reaction>
</comment>
<evidence type="ECO:0000256" key="7">
    <source>
        <dbReference type="ARBA" id="ARBA00022723"/>
    </source>
</evidence>
<dbReference type="SUPFAM" id="SSF55073">
    <property type="entry name" value="Nucleotide cyclase"/>
    <property type="match status" value="1"/>
</dbReference>
<comment type="subcellular location">
    <subcellularLocation>
        <location evidence="2">Membrane</location>
        <topology evidence="2">Single-pass type I membrane protein</topology>
    </subcellularLocation>
</comment>
<dbReference type="Pfam" id="PF11845">
    <property type="entry name" value="Tll0287-like"/>
    <property type="match status" value="1"/>
</dbReference>
<dbReference type="SMART" id="SM00044">
    <property type="entry name" value="CYCc"/>
    <property type="match status" value="1"/>
</dbReference>
<keyword evidence="8" id="KW-0732">Signal</keyword>
<gene>
    <name evidence="24" type="ORF">IQ249_14085</name>
</gene>
<dbReference type="CDD" id="cd07302">
    <property type="entry name" value="CHD"/>
    <property type="match status" value="1"/>
</dbReference>
<dbReference type="EC" id="4.6.1.2" evidence="4"/>
<evidence type="ECO:0000313" key="24">
    <source>
        <dbReference type="EMBL" id="MBE9117026.1"/>
    </source>
</evidence>
<feature type="domain" description="Guanylate cyclase" evidence="23">
    <location>
        <begin position="309"/>
        <end position="439"/>
    </location>
</feature>
<dbReference type="GO" id="GO:0035556">
    <property type="term" value="P:intracellular signal transduction"/>
    <property type="evidence" value="ECO:0007669"/>
    <property type="project" value="InterPro"/>
</dbReference>
<evidence type="ECO:0000256" key="10">
    <source>
        <dbReference type="ARBA" id="ARBA00022840"/>
    </source>
</evidence>
<dbReference type="InterPro" id="IPR050401">
    <property type="entry name" value="Cyclic_nucleotide_synthase"/>
</dbReference>
<keyword evidence="15 20" id="KW-0456">Lyase</keyword>
<evidence type="ECO:0000256" key="3">
    <source>
        <dbReference type="ARBA" id="ARBA00012201"/>
    </source>
</evidence>
<sequence>MRQLKTKVILLFTRILYQRTILLLTLLFILGVSFALWGMTNLSSNLIETQATQNAVLYAQSLTEARTLYSSEVVARAKKIDGLNVTHNYTLKEGSIPIPATFLIELGHRIRENNPGVSVRLYSDYPFPWRKEEGGPKTTFEREALDYLKQHPDERFTQFKANNSQALFRYAQADILRPSCVSCHNTHPDSPKTDWRVGDVRGILEITQPLDEIVEQTRQQLRNGFVMLAGLSILGIFGIALVISRLRQTSEELERRVIERTAQLQKSNRKLVQEQNKSERLLLNILPASIAKQLKENNRTLARGFSHVTILFADITNFTPLSSRVSPIELVELLNEIFSRFDQLAEKHGLEKIKTIGDAYMVVGGVPTPNKNHAIAIADMALDMQRAIAQLHEDAILDAEGIQIRIGINTGSVVAGVIGLKKFIYDLWGDAVNIASRMESSGAPGKIQVSAATYELLKDQYMFEERGAIAVKGKGEMVTYWLVAKKVKSLTPVASS</sequence>
<dbReference type="GO" id="GO:0005524">
    <property type="term" value="F:ATP binding"/>
    <property type="evidence" value="ECO:0007669"/>
    <property type="project" value="UniProtKB-KW"/>
</dbReference>
<dbReference type="EC" id="4.6.1.1" evidence="3"/>
<keyword evidence="9" id="KW-0547">Nucleotide-binding</keyword>
<proteinExistence type="inferred from homology"/>
<evidence type="ECO:0000256" key="22">
    <source>
        <dbReference type="SAM" id="Phobius"/>
    </source>
</evidence>
<keyword evidence="21" id="KW-0175">Coiled coil</keyword>
<evidence type="ECO:0000256" key="20">
    <source>
        <dbReference type="RuleBase" id="RU000405"/>
    </source>
</evidence>
<comment type="caution">
    <text evidence="24">The sequence shown here is derived from an EMBL/GenBank/DDBJ whole genome shotgun (WGS) entry which is preliminary data.</text>
</comment>
<evidence type="ECO:0000259" key="23">
    <source>
        <dbReference type="PROSITE" id="PS50125"/>
    </source>
</evidence>
<keyword evidence="11" id="KW-0460">Magnesium</keyword>
<evidence type="ECO:0000256" key="16">
    <source>
        <dbReference type="ARBA" id="ARBA00023293"/>
    </source>
</evidence>
<evidence type="ECO:0000256" key="11">
    <source>
        <dbReference type="ARBA" id="ARBA00022842"/>
    </source>
</evidence>
<feature type="transmembrane region" description="Helical" evidence="22">
    <location>
        <begin position="225"/>
        <end position="246"/>
    </location>
</feature>
<dbReference type="PANTHER" id="PTHR11920:SF335">
    <property type="entry name" value="GUANYLATE CYCLASE"/>
    <property type="match status" value="1"/>
</dbReference>
<keyword evidence="25" id="KW-1185">Reference proteome</keyword>
<dbReference type="GO" id="GO:0005886">
    <property type="term" value="C:plasma membrane"/>
    <property type="evidence" value="ECO:0007669"/>
    <property type="project" value="UniProtKB-ARBA"/>
</dbReference>
<feature type="transmembrane region" description="Helical" evidence="22">
    <location>
        <begin position="21"/>
        <end position="39"/>
    </location>
</feature>
<dbReference type="GO" id="GO:0004016">
    <property type="term" value="F:adenylate cyclase activity"/>
    <property type="evidence" value="ECO:0007669"/>
    <property type="project" value="UniProtKB-EC"/>
</dbReference>
<dbReference type="InterPro" id="IPR021796">
    <property type="entry name" value="Tll0287-like_dom"/>
</dbReference>
<name>A0A8J7E0B3_9CYAN</name>
<dbReference type="PROSITE" id="PS00452">
    <property type="entry name" value="GUANYLATE_CYCLASE_1"/>
    <property type="match status" value="1"/>
</dbReference>
<keyword evidence="7" id="KW-0479">Metal-binding</keyword>
<keyword evidence="6 22" id="KW-0812">Transmembrane</keyword>
<evidence type="ECO:0000256" key="18">
    <source>
        <dbReference type="ARBA" id="ARBA00032637"/>
    </source>
</evidence>
<dbReference type="Gene3D" id="6.10.250.780">
    <property type="match status" value="1"/>
</dbReference>
<evidence type="ECO:0000256" key="17">
    <source>
        <dbReference type="ARBA" id="ARBA00032597"/>
    </source>
</evidence>
<dbReference type="InterPro" id="IPR018297">
    <property type="entry name" value="A/G_cyclase_CS"/>
</dbReference>
<evidence type="ECO:0000256" key="14">
    <source>
        <dbReference type="ARBA" id="ARBA00023136"/>
    </source>
</evidence>
<dbReference type="GO" id="GO:0006171">
    <property type="term" value="P:cAMP biosynthetic process"/>
    <property type="evidence" value="ECO:0007669"/>
    <property type="project" value="UniProtKB-KW"/>
</dbReference>
<evidence type="ECO:0000256" key="9">
    <source>
        <dbReference type="ARBA" id="ARBA00022741"/>
    </source>
</evidence>
<comment type="similarity">
    <text evidence="20">Belongs to the adenylyl cyclase class-4/guanylyl cyclase family.</text>
</comment>
<dbReference type="GO" id="GO:0004383">
    <property type="term" value="F:guanylate cyclase activity"/>
    <property type="evidence" value="ECO:0007669"/>
    <property type="project" value="UniProtKB-EC"/>
</dbReference>
<feature type="coiled-coil region" evidence="21">
    <location>
        <begin position="243"/>
        <end position="284"/>
    </location>
</feature>
<keyword evidence="16" id="KW-0141">cGMP biosynthesis</keyword>
<evidence type="ECO:0000256" key="12">
    <source>
        <dbReference type="ARBA" id="ARBA00022989"/>
    </source>
</evidence>